<keyword evidence="2" id="KW-1185">Reference proteome</keyword>
<dbReference type="Proteomes" id="UP001566132">
    <property type="component" value="Unassembled WGS sequence"/>
</dbReference>
<comment type="caution">
    <text evidence="1">The sequence shown here is derived from an EMBL/GenBank/DDBJ whole genome shotgun (WGS) entry which is preliminary data.</text>
</comment>
<evidence type="ECO:0000313" key="2">
    <source>
        <dbReference type="Proteomes" id="UP001566132"/>
    </source>
</evidence>
<accession>A0ABD1E5V1</accession>
<name>A0ABD1E5V1_HYPHA</name>
<evidence type="ECO:0000313" key="1">
    <source>
        <dbReference type="EMBL" id="KAL1490058.1"/>
    </source>
</evidence>
<protein>
    <submittedName>
        <fullName evidence="1">Uncharacterized protein</fullName>
    </submittedName>
</protein>
<gene>
    <name evidence="1" type="ORF">ABEB36_012802</name>
</gene>
<reference evidence="1 2" key="1">
    <citation type="submission" date="2024-05" db="EMBL/GenBank/DDBJ databases">
        <title>Genetic variation in Jamaican populations of the coffee berry borer (Hypothenemus hampei).</title>
        <authorList>
            <person name="Errbii M."/>
            <person name="Myrie A."/>
        </authorList>
    </citation>
    <scope>NUCLEOTIDE SEQUENCE [LARGE SCALE GENOMIC DNA]</scope>
    <source>
        <strain evidence="1">JA-Hopewell-2020-01-JO</strain>
        <tissue evidence="1">Whole body</tissue>
    </source>
</reference>
<sequence length="85" mass="9718">MSHLEEKSFDHFDNNPSTSLRRAAAGIVVPREVIRRTLRGDGRHAFHLLLVKELVPGDAERRVEFYGSVEVVQWFGLLGHLTSHR</sequence>
<proteinExistence type="predicted"/>
<organism evidence="1 2">
    <name type="scientific">Hypothenemus hampei</name>
    <name type="common">Coffee berry borer</name>
    <dbReference type="NCBI Taxonomy" id="57062"/>
    <lineage>
        <taxon>Eukaryota</taxon>
        <taxon>Metazoa</taxon>
        <taxon>Ecdysozoa</taxon>
        <taxon>Arthropoda</taxon>
        <taxon>Hexapoda</taxon>
        <taxon>Insecta</taxon>
        <taxon>Pterygota</taxon>
        <taxon>Neoptera</taxon>
        <taxon>Endopterygota</taxon>
        <taxon>Coleoptera</taxon>
        <taxon>Polyphaga</taxon>
        <taxon>Cucujiformia</taxon>
        <taxon>Curculionidae</taxon>
        <taxon>Scolytinae</taxon>
        <taxon>Hypothenemus</taxon>
    </lineage>
</organism>
<dbReference type="AlphaFoldDB" id="A0ABD1E5V1"/>
<dbReference type="EMBL" id="JBDJPC010000010">
    <property type="protein sequence ID" value="KAL1490058.1"/>
    <property type="molecule type" value="Genomic_DNA"/>
</dbReference>